<proteinExistence type="predicted"/>
<evidence type="ECO:0000256" key="1">
    <source>
        <dbReference type="SAM" id="MobiDB-lite"/>
    </source>
</evidence>
<dbReference type="Proteomes" id="UP000242188">
    <property type="component" value="Unassembled WGS sequence"/>
</dbReference>
<gene>
    <name evidence="2" type="ORF">KP79_PYT14702</name>
</gene>
<dbReference type="OrthoDB" id="6152580at2759"/>
<feature type="region of interest" description="Disordered" evidence="1">
    <location>
        <begin position="223"/>
        <end position="277"/>
    </location>
</feature>
<feature type="compositionally biased region" description="Low complexity" evidence="1">
    <location>
        <begin position="224"/>
        <end position="245"/>
    </location>
</feature>
<keyword evidence="3" id="KW-1185">Reference proteome</keyword>
<sequence>MNMKNNAAVNVALLQPSIISLKKSRSVNIIRSTLNDPKESKHSPTEVYSPTTTEWSCPMCSGDWQTPNGVQIGPIRVPVANTYDVDNEYDNIMNKALRSYKLHRDKERADTRQKLLKTAYKKRWHVPHAPSRPVTPDRKPRPKSSLPPKMDAIKEVLEANTTNESYDSTEPKKPVDVKRVTLSMDAPSMSNSFMRRNQTSQAWYSHSCPSTSYLNSHMMRQYQSSGSASPSSSTSSKSYSGSGASTRASYSPQLKKKTESSPKKRPESAKTNYSYDGGIFVPNKPKHDYFVIHPDWVSEAMSIQKLSLKERRPVSRTGTWPGRRCKSAPPPKLRNPITWDVVHGVDHKY</sequence>
<name>A0A210QKS8_MIZYE</name>
<feature type="region of interest" description="Disordered" evidence="1">
    <location>
        <begin position="118"/>
        <end position="149"/>
    </location>
</feature>
<dbReference type="AlphaFoldDB" id="A0A210QKS8"/>
<evidence type="ECO:0000313" key="3">
    <source>
        <dbReference type="Proteomes" id="UP000242188"/>
    </source>
</evidence>
<feature type="compositionally biased region" description="Basic and acidic residues" evidence="1">
    <location>
        <begin position="256"/>
        <end position="268"/>
    </location>
</feature>
<protein>
    <submittedName>
        <fullName evidence="2">Uncharacterized protein</fullName>
    </submittedName>
</protein>
<dbReference type="EMBL" id="NEDP02003157">
    <property type="protein sequence ID" value="OWF49352.1"/>
    <property type="molecule type" value="Genomic_DNA"/>
</dbReference>
<comment type="caution">
    <text evidence="2">The sequence shown here is derived from an EMBL/GenBank/DDBJ whole genome shotgun (WGS) entry which is preliminary data.</text>
</comment>
<reference evidence="2 3" key="1">
    <citation type="journal article" date="2017" name="Nat. Ecol. Evol.">
        <title>Scallop genome provides insights into evolution of bilaterian karyotype and development.</title>
        <authorList>
            <person name="Wang S."/>
            <person name="Zhang J."/>
            <person name="Jiao W."/>
            <person name="Li J."/>
            <person name="Xun X."/>
            <person name="Sun Y."/>
            <person name="Guo X."/>
            <person name="Huan P."/>
            <person name="Dong B."/>
            <person name="Zhang L."/>
            <person name="Hu X."/>
            <person name="Sun X."/>
            <person name="Wang J."/>
            <person name="Zhao C."/>
            <person name="Wang Y."/>
            <person name="Wang D."/>
            <person name="Huang X."/>
            <person name="Wang R."/>
            <person name="Lv J."/>
            <person name="Li Y."/>
            <person name="Zhang Z."/>
            <person name="Liu B."/>
            <person name="Lu W."/>
            <person name="Hui Y."/>
            <person name="Liang J."/>
            <person name="Zhou Z."/>
            <person name="Hou R."/>
            <person name="Li X."/>
            <person name="Liu Y."/>
            <person name="Li H."/>
            <person name="Ning X."/>
            <person name="Lin Y."/>
            <person name="Zhao L."/>
            <person name="Xing Q."/>
            <person name="Dou J."/>
            <person name="Li Y."/>
            <person name="Mao J."/>
            <person name="Guo H."/>
            <person name="Dou H."/>
            <person name="Li T."/>
            <person name="Mu C."/>
            <person name="Jiang W."/>
            <person name="Fu Q."/>
            <person name="Fu X."/>
            <person name="Miao Y."/>
            <person name="Liu J."/>
            <person name="Yu Q."/>
            <person name="Li R."/>
            <person name="Liao H."/>
            <person name="Li X."/>
            <person name="Kong Y."/>
            <person name="Jiang Z."/>
            <person name="Chourrout D."/>
            <person name="Li R."/>
            <person name="Bao Z."/>
        </authorList>
    </citation>
    <scope>NUCLEOTIDE SEQUENCE [LARGE SCALE GENOMIC DNA]</scope>
    <source>
        <strain evidence="2 3">PY_sf001</strain>
    </source>
</reference>
<organism evidence="2 3">
    <name type="scientific">Mizuhopecten yessoensis</name>
    <name type="common">Japanese scallop</name>
    <name type="synonym">Patinopecten yessoensis</name>
    <dbReference type="NCBI Taxonomy" id="6573"/>
    <lineage>
        <taxon>Eukaryota</taxon>
        <taxon>Metazoa</taxon>
        <taxon>Spiralia</taxon>
        <taxon>Lophotrochozoa</taxon>
        <taxon>Mollusca</taxon>
        <taxon>Bivalvia</taxon>
        <taxon>Autobranchia</taxon>
        <taxon>Pteriomorphia</taxon>
        <taxon>Pectinida</taxon>
        <taxon>Pectinoidea</taxon>
        <taxon>Pectinidae</taxon>
        <taxon>Mizuhopecten</taxon>
    </lineage>
</organism>
<accession>A0A210QKS8</accession>
<evidence type="ECO:0000313" key="2">
    <source>
        <dbReference type="EMBL" id="OWF49352.1"/>
    </source>
</evidence>